<keyword evidence="1" id="KW-0472">Membrane</keyword>
<feature type="transmembrane region" description="Helical" evidence="1">
    <location>
        <begin position="105"/>
        <end position="128"/>
    </location>
</feature>
<evidence type="ECO:0000313" key="2">
    <source>
        <dbReference type="EMBL" id="GAU23398.1"/>
    </source>
</evidence>
<dbReference type="AlphaFoldDB" id="A0A2Z6LYL6"/>
<proteinExistence type="predicted"/>
<keyword evidence="1" id="KW-1133">Transmembrane helix</keyword>
<accession>A0A2Z6LYL6</accession>
<name>A0A2Z6LYL6_TRISU</name>
<organism evidence="2 3">
    <name type="scientific">Trifolium subterraneum</name>
    <name type="common">Subterranean clover</name>
    <dbReference type="NCBI Taxonomy" id="3900"/>
    <lineage>
        <taxon>Eukaryota</taxon>
        <taxon>Viridiplantae</taxon>
        <taxon>Streptophyta</taxon>
        <taxon>Embryophyta</taxon>
        <taxon>Tracheophyta</taxon>
        <taxon>Spermatophyta</taxon>
        <taxon>Magnoliopsida</taxon>
        <taxon>eudicotyledons</taxon>
        <taxon>Gunneridae</taxon>
        <taxon>Pentapetalae</taxon>
        <taxon>rosids</taxon>
        <taxon>fabids</taxon>
        <taxon>Fabales</taxon>
        <taxon>Fabaceae</taxon>
        <taxon>Papilionoideae</taxon>
        <taxon>50 kb inversion clade</taxon>
        <taxon>NPAAA clade</taxon>
        <taxon>Hologalegina</taxon>
        <taxon>IRL clade</taxon>
        <taxon>Trifolieae</taxon>
        <taxon>Trifolium</taxon>
    </lineage>
</organism>
<sequence>MVFVSCLSHFLLLRHKCEGDGRAAAILGPGLAESMSSWPLTFSGLVWVLVGFGLVVWFVVCWWFLVAYCWCCVGGFGGFGCADGLSLSRFGSCTTPRGCRFCYDVALVIFVCVCGFGVATTVVFVAFLRRF</sequence>
<protein>
    <submittedName>
        <fullName evidence="2">Uncharacterized protein</fullName>
    </submittedName>
</protein>
<keyword evidence="3" id="KW-1185">Reference proteome</keyword>
<evidence type="ECO:0000256" key="1">
    <source>
        <dbReference type="SAM" id="Phobius"/>
    </source>
</evidence>
<feature type="transmembrane region" description="Helical" evidence="1">
    <location>
        <begin position="65"/>
        <end position="85"/>
    </location>
</feature>
<feature type="transmembrane region" description="Helical" evidence="1">
    <location>
        <begin position="38"/>
        <end position="60"/>
    </location>
</feature>
<evidence type="ECO:0000313" key="3">
    <source>
        <dbReference type="Proteomes" id="UP000242715"/>
    </source>
</evidence>
<dbReference type="Proteomes" id="UP000242715">
    <property type="component" value="Unassembled WGS sequence"/>
</dbReference>
<reference evidence="3" key="1">
    <citation type="journal article" date="2017" name="Front. Plant Sci.">
        <title>Climate Clever Clovers: New Paradigm to Reduce the Environmental Footprint of Ruminants by Breeding Low Methanogenic Forages Utilizing Haplotype Variation.</title>
        <authorList>
            <person name="Kaur P."/>
            <person name="Appels R."/>
            <person name="Bayer P.E."/>
            <person name="Keeble-Gagnere G."/>
            <person name="Wang J."/>
            <person name="Hirakawa H."/>
            <person name="Shirasawa K."/>
            <person name="Vercoe P."/>
            <person name="Stefanova K."/>
            <person name="Durmic Z."/>
            <person name="Nichols P."/>
            <person name="Revell C."/>
            <person name="Isobe S.N."/>
            <person name="Edwards D."/>
            <person name="Erskine W."/>
        </authorList>
    </citation>
    <scope>NUCLEOTIDE SEQUENCE [LARGE SCALE GENOMIC DNA]</scope>
    <source>
        <strain evidence="3">cv. Daliak</strain>
    </source>
</reference>
<dbReference type="EMBL" id="DF973268">
    <property type="protein sequence ID" value="GAU23398.1"/>
    <property type="molecule type" value="Genomic_DNA"/>
</dbReference>
<gene>
    <name evidence="2" type="ORF">TSUD_334460</name>
</gene>
<keyword evidence="1" id="KW-0812">Transmembrane</keyword>